<sequence>MFTCNRTKADKRIGSNIAFAVALMCGTALTAGVLETPAYAQKEQKPDYSKAFVEAYSAVEAHTKGLVVDTDSAKAAFPAMIAAISTADDKMAAGQMMVTIAISAKDVALQRRGYEMMLESGRASPEDNARLLFNSGQLAYTEGEYELARTRIMAASEVGYPVPDLENTISGIYFLEGRHAEGLSYLKAVAEAAIARGETPSEALIKRAFSAAYNEGLQDQALAWTAMQVQFYPTDANWTNVIALRREYFDEDNGIVLDLLRLLDRTAGLARDNDYISYIRVTNVRYPAETQRIVAQGLAAGVLTNDRIIVQEAQNGIVARVAGLRQDMPDLEADARAPGADGVDAKAAGDIYLTLQQPAKAEEMYAIAAGKPEVDQNVTNMRMGIAQLDLGKAEAAKASFAKVTGDYKHVADLWSVYADTMADAPAAIAVTEAAM</sequence>
<reference evidence="2 3" key="1">
    <citation type="submission" date="2019-12" db="EMBL/GenBank/DDBJ databases">
        <title>Genomic-based taxomic classification of the family Erythrobacteraceae.</title>
        <authorList>
            <person name="Xu L."/>
        </authorList>
    </citation>
    <scope>NUCLEOTIDE SEQUENCE [LARGE SCALE GENOMIC DNA]</scope>
    <source>
        <strain evidence="2 3">KCTC 42006</strain>
    </source>
</reference>
<evidence type="ECO:0000313" key="3">
    <source>
        <dbReference type="Proteomes" id="UP000460290"/>
    </source>
</evidence>
<evidence type="ECO:0000256" key="1">
    <source>
        <dbReference type="SAM" id="SignalP"/>
    </source>
</evidence>
<dbReference type="AlphaFoldDB" id="A0A844Z8H9"/>
<keyword evidence="1" id="KW-0732">Signal</keyword>
<dbReference type="Proteomes" id="UP000460290">
    <property type="component" value="Unassembled WGS sequence"/>
</dbReference>
<feature type="signal peptide" evidence="1">
    <location>
        <begin position="1"/>
        <end position="30"/>
    </location>
</feature>
<dbReference type="EMBL" id="WTYZ01000001">
    <property type="protein sequence ID" value="MXO83622.1"/>
    <property type="molecule type" value="Genomic_DNA"/>
</dbReference>
<gene>
    <name evidence="2" type="ORF">GRI35_09640</name>
</gene>
<accession>A0A844Z8H9</accession>
<evidence type="ECO:0008006" key="4">
    <source>
        <dbReference type="Google" id="ProtNLM"/>
    </source>
</evidence>
<dbReference type="OrthoDB" id="7325958at2"/>
<proteinExistence type="predicted"/>
<dbReference type="RefSeq" id="WP_160613961.1">
    <property type="nucleotide sequence ID" value="NZ_JAUFQM010000001.1"/>
</dbReference>
<protein>
    <recommendedName>
        <fullName evidence="4">Tetratricopeptide repeat-containing protein</fullName>
    </recommendedName>
</protein>
<comment type="caution">
    <text evidence="2">The sequence shown here is derived from an EMBL/GenBank/DDBJ whole genome shotgun (WGS) entry which is preliminary data.</text>
</comment>
<keyword evidence="3" id="KW-1185">Reference proteome</keyword>
<feature type="chain" id="PRO_5032674656" description="Tetratricopeptide repeat-containing protein" evidence="1">
    <location>
        <begin position="31"/>
        <end position="435"/>
    </location>
</feature>
<name>A0A844Z8H9_9SPHN</name>
<evidence type="ECO:0000313" key="2">
    <source>
        <dbReference type="EMBL" id="MXO83622.1"/>
    </source>
</evidence>
<organism evidence="2 3">
    <name type="scientific">Pontixanthobacter aestiaquae</name>
    <dbReference type="NCBI Taxonomy" id="1509367"/>
    <lineage>
        <taxon>Bacteria</taxon>
        <taxon>Pseudomonadati</taxon>
        <taxon>Pseudomonadota</taxon>
        <taxon>Alphaproteobacteria</taxon>
        <taxon>Sphingomonadales</taxon>
        <taxon>Erythrobacteraceae</taxon>
        <taxon>Pontixanthobacter</taxon>
    </lineage>
</organism>